<feature type="chain" id="PRO_5046881827" description="FAS1 domain-containing protein" evidence="2">
    <location>
        <begin position="20"/>
        <end position="505"/>
    </location>
</feature>
<evidence type="ECO:0000313" key="5">
    <source>
        <dbReference type="Proteomes" id="UP001329825"/>
    </source>
</evidence>
<dbReference type="Pfam" id="PF02469">
    <property type="entry name" value="Fasciclin"/>
    <property type="match status" value="2"/>
</dbReference>
<organism evidence="4 5">
    <name type="scientific">Kwoniella shivajii</name>
    <dbReference type="NCBI Taxonomy" id="564305"/>
    <lineage>
        <taxon>Eukaryota</taxon>
        <taxon>Fungi</taxon>
        <taxon>Dikarya</taxon>
        <taxon>Basidiomycota</taxon>
        <taxon>Agaricomycotina</taxon>
        <taxon>Tremellomycetes</taxon>
        <taxon>Tremellales</taxon>
        <taxon>Cryptococcaceae</taxon>
        <taxon>Kwoniella</taxon>
    </lineage>
</organism>
<name>A0ABZ1CSM7_9TREE</name>
<proteinExistence type="predicted"/>
<keyword evidence="2" id="KW-0732">Signal</keyword>
<dbReference type="GeneID" id="87952735"/>
<sequence length="505" mass="56915">MRFSPLILLPLVTAAPAAKKSIPELSVKQWDAIQSGFTDGLRSLSSWSWNKAEDVMDELEAIAGVDANNNDDDKSSLTIWQALKADTNSFSKLVKIIEFEGKSIDYLDDKDLQITFFAPNNDALTPPEHHHHDEDHDSLIDLLHNPSLQTLSNVLEAEPSLLESDENRHHHHHHHGDDDDPEKKKRRKEIFRKIAGKVLQYHGLTKAYTAQELAQNSTVATALKADDGSYGGLQRRIRIVKSFVPPSLTLNFYAKVLVSDIKARNGYFHTLNHPLIPPGSILDELFLFPDEFSTLTSSVQKLHSAHYLDWSYDKQHSKPGHPRFHGAPLVTLFAPSNEAFKAIPAKLKFFLFSPFGEDALTKLLAYHAVPKTLLLSELLYTEKVHKSEINGFADTLGDYDVFNIGDDVSFHKEFEISPALPNSTLRIEVDKTKFLPVEGAVKTTIKVNGQEVKVIDVPARNGATHVIDHILIPPHKHHDHKGEDLAHLDTWQNWEDWFPAWVEQA</sequence>
<dbReference type="InterPro" id="IPR036378">
    <property type="entry name" value="FAS1_dom_sf"/>
</dbReference>
<dbReference type="PANTHER" id="PTHR10900:SF122">
    <property type="entry name" value="FAS1 DOMAIN-CONTAINING PROTEIN"/>
    <property type="match status" value="1"/>
</dbReference>
<evidence type="ECO:0000313" key="4">
    <source>
        <dbReference type="EMBL" id="WRT63681.1"/>
    </source>
</evidence>
<dbReference type="SMART" id="SM00554">
    <property type="entry name" value="FAS1"/>
    <property type="match status" value="2"/>
</dbReference>
<dbReference type="InterPro" id="IPR000782">
    <property type="entry name" value="FAS1_domain"/>
</dbReference>
<dbReference type="Proteomes" id="UP001329825">
    <property type="component" value="Chromosome 1"/>
</dbReference>
<evidence type="ECO:0000259" key="3">
    <source>
        <dbReference type="PROSITE" id="PS50213"/>
    </source>
</evidence>
<dbReference type="SUPFAM" id="SSF82153">
    <property type="entry name" value="FAS1 domain"/>
    <property type="match status" value="2"/>
</dbReference>
<keyword evidence="5" id="KW-1185">Reference proteome</keyword>
<feature type="region of interest" description="Disordered" evidence="1">
    <location>
        <begin position="166"/>
        <end position="186"/>
    </location>
</feature>
<feature type="domain" description="FAS1" evidence="3">
    <location>
        <begin position="74"/>
        <end position="275"/>
    </location>
</feature>
<dbReference type="PANTHER" id="PTHR10900">
    <property type="entry name" value="PERIOSTIN-RELATED"/>
    <property type="match status" value="1"/>
</dbReference>
<evidence type="ECO:0000256" key="1">
    <source>
        <dbReference type="SAM" id="MobiDB-lite"/>
    </source>
</evidence>
<dbReference type="EMBL" id="CP141881">
    <property type="protein sequence ID" value="WRT63681.1"/>
    <property type="molecule type" value="Genomic_DNA"/>
</dbReference>
<dbReference type="InterPro" id="IPR050904">
    <property type="entry name" value="Adhesion/Biosynth-related"/>
</dbReference>
<feature type="signal peptide" evidence="2">
    <location>
        <begin position="1"/>
        <end position="19"/>
    </location>
</feature>
<protein>
    <recommendedName>
        <fullName evidence="3">FAS1 domain-containing protein</fullName>
    </recommendedName>
</protein>
<dbReference type="Gene3D" id="2.30.180.10">
    <property type="entry name" value="FAS1 domain"/>
    <property type="match status" value="2"/>
</dbReference>
<evidence type="ECO:0000256" key="2">
    <source>
        <dbReference type="SAM" id="SignalP"/>
    </source>
</evidence>
<dbReference type="RefSeq" id="XP_062788421.1">
    <property type="nucleotide sequence ID" value="XM_062932370.1"/>
</dbReference>
<dbReference type="PROSITE" id="PS50213">
    <property type="entry name" value="FAS1"/>
    <property type="match status" value="2"/>
</dbReference>
<accession>A0ABZ1CSM7</accession>
<reference evidence="4 5" key="1">
    <citation type="submission" date="2024-01" db="EMBL/GenBank/DDBJ databases">
        <title>Comparative genomics of Cryptococcus and Kwoniella reveals pathogenesis evolution and contrasting modes of karyotype evolution via chromosome fusion or intercentromeric recombination.</title>
        <authorList>
            <person name="Coelho M.A."/>
            <person name="David-Palma M."/>
            <person name="Shea T."/>
            <person name="Bowers K."/>
            <person name="McGinley-Smith S."/>
            <person name="Mohammad A.W."/>
            <person name="Gnirke A."/>
            <person name="Yurkov A.M."/>
            <person name="Nowrousian M."/>
            <person name="Sun S."/>
            <person name="Cuomo C.A."/>
            <person name="Heitman J."/>
        </authorList>
    </citation>
    <scope>NUCLEOTIDE SEQUENCE [LARGE SCALE GENOMIC DNA]</scope>
    <source>
        <strain evidence="4">CBS 11374</strain>
    </source>
</reference>
<feature type="domain" description="FAS1" evidence="3">
    <location>
        <begin position="279"/>
        <end position="471"/>
    </location>
</feature>
<gene>
    <name evidence="4" type="ORF">IL334_000604</name>
</gene>